<sequence>NIYDIWGKYFIFTVAREVQEFMHKKTNVYMQTVSTELSGLISHQSLTVVGVDVSVCVDNGFKADGSSIFDFMLICGHGLLLLVHWRRNSCRRRPCECFIAAGMSCVRSEPNARKGNPRRCTRYSSCRAIGAVWKELRYCRCNRGYVIVDRTCVPMDSSVVKTAATMKKVEDMFTTTTTARSTPTTTSIKMLPALLSADSASCVKEIACFSLVIISLFF</sequence>
<organism evidence="2 3">
    <name type="scientific">Allacma fusca</name>
    <dbReference type="NCBI Taxonomy" id="39272"/>
    <lineage>
        <taxon>Eukaryota</taxon>
        <taxon>Metazoa</taxon>
        <taxon>Ecdysozoa</taxon>
        <taxon>Arthropoda</taxon>
        <taxon>Hexapoda</taxon>
        <taxon>Collembola</taxon>
        <taxon>Symphypleona</taxon>
        <taxon>Sminthuridae</taxon>
        <taxon>Allacma</taxon>
    </lineage>
</organism>
<dbReference type="AlphaFoldDB" id="A0A8J2J1H1"/>
<dbReference type="Proteomes" id="UP000708208">
    <property type="component" value="Unassembled WGS sequence"/>
</dbReference>
<comment type="caution">
    <text evidence="2">The sequence shown here is derived from an EMBL/GenBank/DDBJ whole genome shotgun (WGS) entry which is preliminary data.</text>
</comment>
<feature type="transmembrane region" description="Helical" evidence="1">
    <location>
        <begin position="68"/>
        <end position="85"/>
    </location>
</feature>
<evidence type="ECO:0000256" key="1">
    <source>
        <dbReference type="SAM" id="Phobius"/>
    </source>
</evidence>
<proteinExistence type="predicted"/>
<dbReference type="EMBL" id="CAJVCH010014723">
    <property type="protein sequence ID" value="CAG7678320.1"/>
    <property type="molecule type" value="Genomic_DNA"/>
</dbReference>
<keyword evidence="3" id="KW-1185">Reference proteome</keyword>
<accession>A0A8J2J1H1</accession>
<keyword evidence="1" id="KW-0812">Transmembrane</keyword>
<feature type="non-terminal residue" evidence="2">
    <location>
        <position position="1"/>
    </location>
</feature>
<evidence type="ECO:0000313" key="2">
    <source>
        <dbReference type="EMBL" id="CAG7678320.1"/>
    </source>
</evidence>
<protein>
    <submittedName>
        <fullName evidence="2">Uncharacterized protein</fullName>
    </submittedName>
</protein>
<evidence type="ECO:0000313" key="3">
    <source>
        <dbReference type="Proteomes" id="UP000708208"/>
    </source>
</evidence>
<reference evidence="2" key="1">
    <citation type="submission" date="2021-06" db="EMBL/GenBank/DDBJ databases">
        <authorList>
            <person name="Hodson N. C."/>
            <person name="Mongue J. A."/>
            <person name="Jaron S. K."/>
        </authorList>
    </citation>
    <scope>NUCLEOTIDE SEQUENCE</scope>
</reference>
<keyword evidence="1" id="KW-1133">Transmembrane helix</keyword>
<keyword evidence="1" id="KW-0472">Membrane</keyword>
<name>A0A8J2J1H1_9HEXA</name>
<gene>
    <name evidence="2" type="ORF">AFUS01_LOCUS2564</name>
</gene>